<dbReference type="HOGENOM" id="CLU_2344073_0_0_9"/>
<dbReference type="STRING" id="169760.PSTEL_14740"/>
<dbReference type="KEGG" id="pste:PSTEL_14740"/>
<evidence type="ECO:0000256" key="7">
    <source>
        <dbReference type="ARBA" id="ARBA00023053"/>
    </source>
</evidence>
<protein>
    <recommendedName>
        <fullName evidence="12">Cation/H+ exchanger transmembrane domain-containing protein</fullName>
    </recommendedName>
</protein>
<dbReference type="Pfam" id="PF00999">
    <property type="entry name" value="Na_H_Exchanger"/>
    <property type="match status" value="1"/>
</dbReference>
<keyword evidence="9 11" id="KW-0472">Membrane</keyword>
<keyword evidence="4" id="KW-0050">Antiport</keyword>
<proteinExistence type="inferred from homology"/>
<dbReference type="GO" id="GO:0015297">
    <property type="term" value="F:antiporter activity"/>
    <property type="evidence" value="ECO:0007669"/>
    <property type="project" value="UniProtKB-KW"/>
</dbReference>
<keyword evidence="6 11" id="KW-1133">Transmembrane helix</keyword>
<keyword evidence="7" id="KW-0915">Sodium</keyword>
<evidence type="ECO:0000256" key="5">
    <source>
        <dbReference type="ARBA" id="ARBA00022692"/>
    </source>
</evidence>
<organism evidence="13 14">
    <name type="scientific">Paenibacillus stellifer</name>
    <dbReference type="NCBI Taxonomy" id="169760"/>
    <lineage>
        <taxon>Bacteria</taxon>
        <taxon>Bacillati</taxon>
        <taxon>Bacillota</taxon>
        <taxon>Bacilli</taxon>
        <taxon>Bacillales</taxon>
        <taxon>Paenibacillaceae</taxon>
        <taxon>Paenibacillus</taxon>
    </lineage>
</organism>
<evidence type="ECO:0000256" key="9">
    <source>
        <dbReference type="ARBA" id="ARBA00023136"/>
    </source>
</evidence>
<dbReference type="AlphaFoldDB" id="A0A089N5V8"/>
<keyword evidence="3" id="KW-0813">Transport</keyword>
<dbReference type="PANTHER" id="PTHR43562">
    <property type="entry name" value="NAPA-TYPE SODIUM/HYDROGEN ANTIPORTER"/>
    <property type="match status" value="1"/>
</dbReference>
<dbReference type="InterPro" id="IPR038770">
    <property type="entry name" value="Na+/solute_symporter_sf"/>
</dbReference>
<evidence type="ECO:0000256" key="4">
    <source>
        <dbReference type="ARBA" id="ARBA00022449"/>
    </source>
</evidence>
<evidence type="ECO:0000256" key="2">
    <source>
        <dbReference type="ARBA" id="ARBA00005551"/>
    </source>
</evidence>
<dbReference type="EMBL" id="CP009286">
    <property type="protein sequence ID" value="AIQ64149.1"/>
    <property type="molecule type" value="Genomic_DNA"/>
</dbReference>
<name>A0A089N5V8_9BACL</name>
<keyword evidence="14" id="KW-1185">Reference proteome</keyword>
<keyword evidence="10" id="KW-0739">Sodium transport</keyword>
<evidence type="ECO:0000313" key="14">
    <source>
        <dbReference type="Proteomes" id="UP000029507"/>
    </source>
</evidence>
<feature type="transmembrane region" description="Helical" evidence="11">
    <location>
        <begin position="62"/>
        <end position="84"/>
    </location>
</feature>
<evidence type="ECO:0000313" key="13">
    <source>
        <dbReference type="EMBL" id="AIQ64149.1"/>
    </source>
</evidence>
<evidence type="ECO:0000256" key="3">
    <source>
        <dbReference type="ARBA" id="ARBA00022448"/>
    </source>
</evidence>
<evidence type="ECO:0000256" key="11">
    <source>
        <dbReference type="SAM" id="Phobius"/>
    </source>
</evidence>
<sequence length="97" mass="10396">MSNLNKRAIALIIGIILGPANLGWIDEGEFIHFFAEIGVLLLMFMAGLENDLEQIKKNWKPAFAVAVGCIMLPLAGGFGAGEVFGLSSAHSLFLECC</sequence>
<comment type="subcellular location">
    <subcellularLocation>
        <location evidence="1">Membrane</location>
        <topology evidence="1">Multi-pass membrane protein</topology>
    </subcellularLocation>
</comment>
<dbReference type="Gene3D" id="1.20.1530.20">
    <property type="match status" value="1"/>
</dbReference>
<feature type="transmembrane region" description="Helical" evidence="11">
    <location>
        <begin position="7"/>
        <end position="25"/>
    </location>
</feature>
<reference evidence="13 14" key="1">
    <citation type="submission" date="2014-08" db="EMBL/GenBank/DDBJ databases">
        <title>Comparative genomics of the Paenibacillus odorifer group.</title>
        <authorList>
            <person name="den Bakker H.C."/>
            <person name="Tsai Y.-C."/>
            <person name="Martin N."/>
            <person name="Korlach J."/>
            <person name="Wiedmann M."/>
        </authorList>
    </citation>
    <scope>NUCLEOTIDE SEQUENCE [LARGE SCALE GENOMIC DNA]</scope>
    <source>
        <strain evidence="13 14">DSM 14472</strain>
    </source>
</reference>
<evidence type="ECO:0000256" key="1">
    <source>
        <dbReference type="ARBA" id="ARBA00004141"/>
    </source>
</evidence>
<gene>
    <name evidence="13" type="ORF">PSTEL_14740</name>
</gene>
<dbReference type="GO" id="GO:0006814">
    <property type="term" value="P:sodium ion transport"/>
    <property type="evidence" value="ECO:0007669"/>
    <property type="project" value="UniProtKB-KW"/>
</dbReference>
<dbReference type="InterPro" id="IPR006153">
    <property type="entry name" value="Cation/H_exchanger_TM"/>
</dbReference>
<keyword evidence="8" id="KW-0406">Ion transport</keyword>
<feature type="domain" description="Cation/H+ exchanger transmembrane" evidence="12">
    <location>
        <begin position="9"/>
        <end position="94"/>
    </location>
</feature>
<keyword evidence="5 11" id="KW-0812">Transmembrane</keyword>
<feature type="transmembrane region" description="Helical" evidence="11">
    <location>
        <begin position="31"/>
        <end position="50"/>
    </location>
</feature>
<dbReference type="GO" id="GO:0016020">
    <property type="term" value="C:membrane"/>
    <property type="evidence" value="ECO:0007669"/>
    <property type="project" value="UniProtKB-SubCell"/>
</dbReference>
<accession>A0A089N5V8</accession>
<evidence type="ECO:0000256" key="6">
    <source>
        <dbReference type="ARBA" id="ARBA00022989"/>
    </source>
</evidence>
<evidence type="ECO:0000259" key="12">
    <source>
        <dbReference type="Pfam" id="PF00999"/>
    </source>
</evidence>
<evidence type="ECO:0000256" key="8">
    <source>
        <dbReference type="ARBA" id="ARBA00023065"/>
    </source>
</evidence>
<dbReference type="PANTHER" id="PTHR43562:SF3">
    <property type="entry name" value="SODIUM ION_PROTON EXCHANGER (EUROFUNG)"/>
    <property type="match status" value="1"/>
</dbReference>
<dbReference type="Proteomes" id="UP000029507">
    <property type="component" value="Chromosome"/>
</dbReference>
<dbReference type="GO" id="GO:1902600">
    <property type="term" value="P:proton transmembrane transport"/>
    <property type="evidence" value="ECO:0007669"/>
    <property type="project" value="InterPro"/>
</dbReference>
<evidence type="ECO:0000256" key="10">
    <source>
        <dbReference type="ARBA" id="ARBA00023201"/>
    </source>
</evidence>
<comment type="similarity">
    <text evidence="2">Belongs to the monovalent cation:proton antiporter 2 (CPA2) transporter (TC 2.A.37) family.</text>
</comment>